<dbReference type="Proteomes" id="UP000541558">
    <property type="component" value="Unassembled WGS sequence"/>
</dbReference>
<dbReference type="AlphaFoldDB" id="A0A8H5AUI1"/>
<accession>A0A8H5AUI1</accession>
<feature type="domain" description="F-box" evidence="1">
    <location>
        <begin position="62"/>
        <end position="113"/>
    </location>
</feature>
<sequence>MAFPPLLVSLLTSNDIPTHLDALHLVEVAHTLSGQIEDLMKIISVLQAEKEKCRIVLSPVRRIPQELLSEIFSFTLPYTLAEDDREMMTNLSAVCQSWRVAALATHTLWQGVVLTPCLCFKYGATEIDYAHSEELEKVRTWMSRSGSLPKTVRYTRPSNAWPCQCIGGGDVRCEATHPTVMKLLSDGPPIDHFSLHVSSTLCFRNWASLMQSLTGPNFASSRWSNLRSFSLLFRDNNLQTWHDAVDPTRSIFALLPAVTTLRVYLPSRSTAFYHDEDALEHRLLIPVKTLNQLTSLMLGWDWGGTKIADLLMHCSHLESLTIDFEHTDAFTGGEDEPIPESLKISPLVLGRLEALHLRRGSVHILEYIRAPSLLRLEVELNIWRPDCINTVKRIGAFIIDSKIGGSLEYLRICKVVATQCQGPADLPLPPLSALRHLVLDSAAVTGYTFRSIGVDYEEHAAHPQFPSLTHLELLNMQRSEHTLRFELSYLQRRQYAPQCMVTVSYTNEVRLSEATLQDRLLTGRKSEITIRVFPAFSYDDNRVNDY</sequence>
<evidence type="ECO:0000259" key="1">
    <source>
        <dbReference type="Pfam" id="PF12937"/>
    </source>
</evidence>
<proteinExistence type="predicted"/>
<dbReference type="Gene3D" id="1.20.1280.50">
    <property type="match status" value="1"/>
</dbReference>
<dbReference type="OrthoDB" id="3365698at2759"/>
<protein>
    <recommendedName>
        <fullName evidence="1">F-box domain-containing protein</fullName>
    </recommendedName>
</protein>
<evidence type="ECO:0000313" key="3">
    <source>
        <dbReference type="Proteomes" id="UP000541558"/>
    </source>
</evidence>
<reference evidence="2 3" key="1">
    <citation type="journal article" date="2020" name="ISME J.">
        <title>Uncovering the hidden diversity of litter-decomposition mechanisms in mushroom-forming fungi.</title>
        <authorList>
            <person name="Floudas D."/>
            <person name="Bentzer J."/>
            <person name="Ahren D."/>
            <person name="Johansson T."/>
            <person name="Persson P."/>
            <person name="Tunlid A."/>
        </authorList>
    </citation>
    <scope>NUCLEOTIDE SEQUENCE [LARGE SCALE GENOMIC DNA]</scope>
    <source>
        <strain evidence="2 3">CBS 175.51</strain>
    </source>
</reference>
<keyword evidence="3" id="KW-1185">Reference proteome</keyword>
<name>A0A8H5AUI1_9AGAR</name>
<organism evidence="2 3">
    <name type="scientific">Ephemerocybe angulata</name>
    <dbReference type="NCBI Taxonomy" id="980116"/>
    <lineage>
        <taxon>Eukaryota</taxon>
        <taxon>Fungi</taxon>
        <taxon>Dikarya</taxon>
        <taxon>Basidiomycota</taxon>
        <taxon>Agaricomycotina</taxon>
        <taxon>Agaricomycetes</taxon>
        <taxon>Agaricomycetidae</taxon>
        <taxon>Agaricales</taxon>
        <taxon>Agaricineae</taxon>
        <taxon>Psathyrellaceae</taxon>
        <taxon>Ephemerocybe</taxon>
    </lineage>
</organism>
<dbReference type="SUPFAM" id="SSF52047">
    <property type="entry name" value="RNI-like"/>
    <property type="match status" value="1"/>
</dbReference>
<dbReference type="Pfam" id="PF12937">
    <property type="entry name" value="F-box-like"/>
    <property type="match status" value="1"/>
</dbReference>
<comment type="caution">
    <text evidence="2">The sequence shown here is derived from an EMBL/GenBank/DDBJ whole genome shotgun (WGS) entry which is preliminary data.</text>
</comment>
<gene>
    <name evidence="2" type="ORF">D9611_012998</name>
</gene>
<dbReference type="InterPro" id="IPR032675">
    <property type="entry name" value="LRR_dom_sf"/>
</dbReference>
<evidence type="ECO:0000313" key="2">
    <source>
        <dbReference type="EMBL" id="KAF5311184.1"/>
    </source>
</evidence>
<dbReference type="InterPro" id="IPR001810">
    <property type="entry name" value="F-box_dom"/>
</dbReference>
<dbReference type="Gene3D" id="3.80.10.10">
    <property type="entry name" value="Ribonuclease Inhibitor"/>
    <property type="match status" value="1"/>
</dbReference>
<dbReference type="EMBL" id="JAACJK010000228">
    <property type="protein sequence ID" value="KAF5311184.1"/>
    <property type="molecule type" value="Genomic_DNA"/>
</dbReference>